<evidence type="ECO:0000313" key="2">
    <source>
        <dbReference type="Proteomes" id="UP001060215"/>
    </source>
</evidence>
<sequence length="605" mass="68046">MQGITKVDHKFYGNGSLSKPFQSLEHLIFSEMLEWVEWYILGAGEFPRLQELCVVKCSKLVGGLPKTIPSLVRLEIRECSKLMAPLPKACDAGASTCKLLVLKGCDGVELEWHGISSLVKLEISNMPSLKELTPDLCILTNLKDLKIKECPNLLSFPDTGLPPMVTHLSIIDCEAIQSLPMGMIPLKNCLNHLKQLFVVSCPNLVFPIVEEMENCYTSLETLSLECCDALKSMPLGFFPKLRSLEIQNCTNFESLSVLNRNRLELQNLTSLESLLLNGLSNNMVSFPQGGLPLPNLTNFSIYGCYKLKSLPEGMHTLLPSLKSLDLYNCPEIESFPEGGLPSNLSSLEIWNCSKLTACRREWNLQRLPSLRHFTLTGEYDGLSFPEDGMEFFPKDRVESFPEEGLLPSTLITLHIGYLSNLKSLNKKGLQLLGSLKKLKIKKCPQLQFLPEEGLPPSLFMLNIFDCPMLKLRCLKEEGHDWHKIACVPFVFIDSEVIFEQVTLESQNHHHNHTVSIFIAAMSLFLTMGFVRCKHLISTLAYIDIARKYGLHPVSLAIAFVLKHPLVASTIFGATKLWQLQQVLDARKMELNPEIIVDIDKVPKEY</sequence>
<dbReference type="EMBL" id="CM045760">
    <property type="protein sequence ID" value="KAI8025421.1"/>
    <property type="molecule type" value="Genomic_DNA"/>
</dbReference>
<name>A0ACC0IMP9_9ERIC</name>
<organism evidence="1 2">
    <name type="scientific">Camellia lanceoleosa</name>
    <dbReference type="NCBI Taxonomy" id="1840588"/>
    <lineage>
        <taxon>Eukaryota</taxon>
        <taxon>Viridiplantae</taxon>
        <taxon>Streptophyta</taxon>
        <taxon>Embryophyta</taxon>
        <taxon>Tracheophyta</taxon>
        <taxon>Spermatophyta</taxon>
        <taxon>Magnoliopsida</taxon>
        <taxon>eudicotyledons</taxon>
        <taxon>Gunneridae</taxon>
        <taxon>Pentapetalae</taxon>
        <taxon>asterids</taxon>
        <taxon>Ericales</taxon>
        <taxon>Theaceae</taxon>
        <taxon>Camellia</taxon>
    </lineage>
</organism>
<keyword evidence="2" id="KW-1185">Reference proteome</keyword>
<evidence type="ECO:0000313" key="1">
    <source>
        <dbReference type="EMBL" id="KAI8025421.1"/>
    </source>
</evidence>
<accession>A0ACC0IMP9</accession>
<proteinExistence type="predicted"/>
<reference evidence="1 2" key="1">
    <citation type="journal article" date="2022" name="Plant J.">
        <title>Chromosome-level genome of Camellia lanceoleosa provides a valuable resource for understanding genome evolution and self-incompatibility.</title>
        <authorList>
            <person name="Gong W."/>
            <person name="Xiao S."/>
            <person name="Wang L."/>
            <person name="Liao Z."/>
            <person name="Chang Y."/>
            <person name="Mo W."/>
            <person name="Hu G."/>
            <person name="Li W."/>
            <person name="Zhao G."/>
            <person name="Zhu H."/>
            <person name="Hu X."/>
            <person name="Ji K."/>
            <person name="Xiang X."/>
            <person name="Song Q."/>
            <person name="Yuan D."/>
            <person name="Jin S."/>
            <person name="Zhang L."/>
        </authorList>
    </citation>
    <scope>NUCLEOTIDE SEQUENCE [LARGE SCALE GENOMIC DNA]</scope>
    <source>
        <strain evidence="1">SQ_2022a</strain>
    </source>
</reference>
<protein>
    <submittedName>
        <fullName evidence="1">Disease resistance protein</fullName>
    </submittedName>
</protein>
<gene>
    <name evidence="1" type="ORF">LOK49_LG02G01550</name>
</gene>
<dbReference type="Proteomes" id="UP001060215">
    <property type="component" value="Chromosome 3"/>
</dbReference>
<comment type="caution">
    <text evidence="1">The sequence shown here is derived from an EMBL/GenBank/DDBJ whole genome shotgun (WGS) entry which is preliminary data.</text>
</comment>